<sequence length="80" mass="8489">MENIIGGGDAKLMVAFSLSLPLSLIDDALFFMAISGGVLAVIYIVKYRLLKLVPSEGTIGLPYGIAISAGFCTVILSYYL</sequence>
<keyword evidence="1" id="KW-0812">Transmembrane</keyword>
<dbReference type="AlphaFoldDB" id="A0A090T4U0"/>
<feature type="transmembrane region" description="Helical" evidence="1">
    <location>
        <begin position="28"/>
        <end position="45"/>
    </location>
</feature>
<name>A0A090T4U0_9VIBR</name>
<dbReference type="Proteomes" id="UP000029224">
    <property type="component" value="Unassembled WGS sequence"/>
</dbReference>
<reference evidence="2 3" key="1">
    <citation type="submission" date="2014-09" db="EMBL/GenBank/DDBJ databases">
        <title>Vibrio maritimus JCM 19240. (C210) whole genome shotgun sequence.</title>
        <authorList>
            <person name="Sawabe T."/>
            <person name="Meirelles P."/>
            <person name="Nakanishi M."/>
            <person name="Sayaka M."/>
            <person name="Hattori M."/>
            <person name="Ohkuma M."/>
        </authorList>
    </citation>
    <scope>NUCLEOTIDE SEQUENCE [LARGE SCALE GENOMIC DNA]</scope>
    <source>
        <strain evidence="2 3">JCM 19240</strain>
    </source>
</reference>
<reference evidence="2 3" key="2">
    <citation type="submission" date="2014-09" db="EMBL/GenBank/DDBJ databases">
        <authorList>
            <consortium name="NBRP consortium"/>
            <person name="Sawabe T."/>
            <person name="Meirelles P."/>
            <person name="Nakanishi M."/>
            <person name="Sayaka M."/>
            <person name="Hattori M."/>
            <person name="Ohkuma M."/>
        </authorList>
    </citation>
    <scope>NUCLEOTIDE SEQUENCE [LARGE SCALE GENOMIC DNA]</scope>
    <source>
        <strain evidence="2 3">JCM 19240</strain>
    </source>
</reference>
<keyword evidence="1" id="KW-1133">Transmembrane helix</keyword>
<keyword evidence="1" id="KW-0472">Membrane</keyword>
<keyword evidence="3" id="KW-1185">Reference proteome</keyword>
<dbReference type="EMBL" id="BBMT01000004">
    <property type="protein sequence ID" value="GAL34253.1"/>
    <property type="molecule type" value="Genomic_DNA"/>
</dbReference>
<comment type="caution">
    <text evidence="2">The sequence shown here is derived from an EMBL/GenBank/DDBJ whole genome shotgun (WGS) entry which is preliminary data.</text>
</comment>
<accession>A0A090T4U0</accession>
<gene>
    <name evidence="2" type="ORF">JCM19240_1161</name>
</gene>
<dbReference type="OrthoDB" id="5687582at2"/>
<protein>
    <submittedName>
        <fullName evidence="2">Type IV prepilin peptidase TadV/CpaA</fullName>
    </submittedName>
</protein>
<evidence type="ECO:0000313" key="2">
    <source>
        <dbReference type="EMBL" id="GAL34253.1"/>
    </source>
</evidence>
<evidence type="ECO:0000313" key="3">
    <source>
        <dbReference type="Proteomes" id="UP000029224"/>
    </source>
</evidence>
<proteinExistence type="predicted"/>
<organism evidence="2 3">
    <name type="scientific">Vibrio maritimus</name>
    <dbReference type="NCBI Taxonomy" id="990268"/>
    <lineage>
        <taxon>Bacteria</taxon>
        <taxon>Pseudomonadati</taxon>
        <taxon>Pseudomonadota</taxon>
        <taxon>Gammaproteobacteria</taxon>
        <taxon>Vibrionales</taxon>
        <taxon>Vibrionaceae</taxon>
        <taxon>Vibrio</taxon>
    </lineage>
</organism>
<feature type="transmembrane region" description="Helical" evidence="1">
    <location>
        <begin position="57"/>
        <end position="79"/>
    </location>
</feature>
<evidence type="ECO:0000256" key="1">
    <source>
        <dbReference type="SAM" id="Phobius"/>
    </source>
</evidence>